<reference evidence="1" key="1">
    <citation type="submission" date="2021-04" db="EMBL/GenBank/DDBJ databases">
        <title>Biosynthetic gene clusters of Dactylosporangioum roseum.</title>
        <authorList>
            <person name="Hartkoorn R.C."/>
            <person name="Beaudoing E."/>
            <person name="Hot D."/>
            <person name="Moureu S."/>
        </authorList>
    </citation>
    <scope>NUCLEOTIDE SEQUENCE</scope>
    <source>
        <strain evidence="1">NRRL B-16295</strain>
    </source>
</reference>
<sequence>MTRHAVGKSSAAGDGGGTVTVMELHCDTCDRLRLFEKPVCTDHPRATCPDRACTACGEAIVVAPVILLMDRRSRVLLRRAA</sequence>
<dbReference type="EMBL" id="CP073721">
    <property type="protein sequence ID" value="UWZ35328.1"/>
    <property type="molecule type" value="Genomic_DNA"/>
</dbReference>
<keyword evidence="2" id="KW-1185">Reference proteome</keyword>
<proteinExistence type="predicted"/>
<dbReference type="Proteomes" id="UP001058271">
    <property type="component" value="Chromosome"/>
</dbReference>
<gene>
    <name evidence="1" type="ORF">Drose_29930</name>
</gene>
<organism evidence="1 2">
    <name type="scientific">Dactylosporangium roseum</name>
    <dbReference type="NCBI Taxonomy" id="47989"/>
    <lineage>
        <taxon>Bacteria</taxon>
        <taxon>Bacillati</taxon>
        <taxon>Actinomycetota</taxon>
        <taxon>Actinomycetes</taxon>
        <taxon>Micromonosporales</taxon>
        <taxon>Micromonosporaceae</taxon>
        <taxon>Dactylosporangium</taxon>
    </lineage>
</organism>
<evidence type="ECO:0000313" key="2">
    <source>
        <dbReference type="Proteomes" id="UP001058271"/>
    </source>
</evidence>
<dbReference type="RefSeq" id="WP_260724665.1">
    <property type="nucleotide sequence ID" value="NZ_BAAABS010000061.1"/>
</dbReference>
<evidence type="ECO:0000313" key="1">
    <source>
        <dbReference type="EMBL" id="UWZ35328.1"/>
    </source>
</evidence>
<accession>A0ABY5Z3J9</accession>
<protein>
    <submittedName>
        <fullName evidence="1">Uncharacterized protein</fullName>
    </submittedName>
</protein>
<name>A0ABY5Z3J9_9ACTN</name>